<accession>A0A9X1V9W1</accession>
<dbReference type="PANTHER" id="PTHR42887">
    <property type="entry name" value="OS12G0638800 PROTEIN"/>
    <property type="match status" value="1"/>
</dbReference>
<keyword evidence="7" id="KW-1185">Reference proteome</keyword>
<dbReference type="Gene3D" id="1.10.8.260">
    <property type="entry name" value="HI0933 insert domain-like"/>
    <property type="match status" value="1"/>
</dbReference>
<evidence type="ECO:0000256" key="3">
    <source>
        <dbReference type="ARBA" id="ARBA00022827"/>
    </source>
</evidence>
<keyword evidence="3" id="KW-0274">FAD</keyword>
<dbReference type="Pfam" id="PF22780">
    <property type="entry name" value="HI0933_like_1st"/>
    <property type="match status" value="1"/>
</dbReference>
<keyword evidence="2" id="KW-0285">Flavoprotein</keyword>
<organism evidence="6 7">
    <name type="scientific">Sulfoacidibacillus ferrooxidans</name>
    <dbReference type="NCBI Taxonomy" id="2005001"/>
    <lineage>
        <taxon>Bacteria</taxon>
        <taxon>Bacillati</taxon>
        <taxon>Bacillota</taxon>
        <taxon>Bacilli</taxon>
        <taxon>Bacillales</taxon>
        <taxon>Alicyclobacillaceae</taxon>
        <taxon>Sulfoacidibacillus</taxon>
    </lineage>
</organism>
<dbReference type="SUPFAM" id="SSF160996">
    <property type="entry name" value="HI0933 insert domain-like"/>
    <property type="match status" value="1"/>
</dbReference>
<dbReference type="Pfam" id="PF03486">
    <property type="entry name" value="HI0933_like"/>
    <property type="match status" value="1"/>
</dbReference>
<dbReference type="PANTHER" id="PTHR42887:SF2">
    <property type="entry name" value="OS12G0638800 PROTEIN"/>
    <property type="match status" value="1"/>
</dbReference>
<feature type="domain" description="RsdA/BaiN/AoA(So)-like insert" evidence="5">
    <location>
        <begin position="189"/>
        <end position="357"/>
    </location>
</feature>
<dbReference type="Proteomes" id="UP001139263">
    <property type="component" value="Unassembled WGS sequence"/>
</dbReference>
<gene>
    <name evidence="6" type="ORF">MM817_01842</name>
</gene>
<comment type="cofactor">
    <cofactor evidence="1">
        <name>FAD</name>
        <dbReference type="ChEBI" id="CHEBI:57692"/>
    </cofactor>
</comment>
<evidence type="ECO:0000313" key="7">
    <source>
        <dbReference type="Proteomes" id="UP001139263"/>
    </source>
</evidence>
<dbReference type="SUPFAM" id="SSF51905">
    <property type="entry name" value="FAD/NAD(P)-binding domain"/>
    <property type="match status" value="1"/>
</dbReference>
<dbReference type="InterPro" id="IPR004792">
    <property type="entry name" value="BaiN-like"/>
</dbReference>
<evidence type="ECO:0000313" key="6">
    <source>
        <dbReference type="EMBL" id="MCI0183559.1"/>
    </source>
</evidence>
<dbReference type="EMBL" id="JALBUF010000005">
    <property type="protein sequence ID" value="MCI0183559.1"/>
    <property type="molecule type" value="Genomic_DNA"/>
</dbReference>
<dbReference type="InterPro" id="IPR023166">
    <property type="entry name" value="BaiN-like_dom_sf"/>
</dbReference>
<dbReference type="Gene3D" id="2.40.30.10">
    <property type="entry name" value="Translation factors"/>
    <property type="match status" value="1"/>
</dbReference>
<protein>
    <submittedName>
        <fullName evidence="6">Uncharacterized protein</fullName>
    </submittedName>
</protein>
<dbReference type="NCBIfam" id="TIGR00275">
    <property type="entry name" value="aminoacetone oxidase family FAD-binding enzyme"/>
    <property type="match status" value="1"/>
</dbReference>
<dbReference type="InterPro" id="IPR055178">
    <property type="entry name" value="RsdA/BaiN/AoA(So)-like_dom"/>
</dbReference>
<evidence type="ECO:0000256" key="2">
    <source>
        <dbReference type="ARBA" id="ARBA00022630"/>
    </source>
</evidence>
<evidence type="ECO:0000256" key="1">
    <source>
        <dbReference type="ARBA" id="ARBA00001974"/>
    </source>
</evidence>
<dbReference type="Gene3D" id="3.50.50.60">
    <property type="entry name" value="FAD/NAD(P)-binding domain"/>
    <property type="match status" value="1"/>
</dbReference>
<proteinExistence type="predicted"/>
<dbReference type="InterPro" id="IPR036188">
    <property type="entry name" value="FAD/NAD-bd_sf"/>
</dbReference>
<evidence type="ECO:0000259" key="5">
    <source>
        <dbReference type="Pfam" id="PF22780"/>
    </source>
</evidence>
<reference evidence="6" key="1">
    <citation type="submission" date="2022-03" db="EMBL/GenBank/DDBJ databases">
        <title>Draft Genome Sequence of Firmicute Strain S0AB, a Heterotrophic Iron/Sulfur-Oxidizing Extreme Acidophile.</title>
        <authorList>
            <person name="Vergara E."/>
            <person name="Pakostova E."/>
            <person name="Johnson D.B."/>
            <person name="Holmes D.S."/>
        </authorList>
    </citation>
    <scope>NUCLEOTIDE SEQUENCE</scope>
    <source>
        <strain evidence="6">S0AB</strain>
    </source>
</reference>
<sequence>MIVIGGGPAGLMAAIGAARNGAQVTLLEKGNRLGRKLLISGGGRCNVTNARGTDHIIENIPGNGRFLHSVFNQWSNEDIIAFFTELGVPLKEEDRGRMFPVTNKASTVLDALLQELAKQKVNIVLEAIVQRVLYSEADRQFTVQMKSGGAFIAHAVVIAVGGCSVPETGSTGDGYTFAQHFSHTIVDPYPTSVALVSHDPVIQGKDLQGLAIREAVLRLHDPRGKIIATEEGDVLFTHFGISGPAALRVSQYAVKSWMKHRKQPLLLTIDSDSHRSAQSLIDQIVAIGHAAPKKSLRTILKDVTATSLANYVIDRLQLPADQVMAEVNKQHLVDFVAYLKAFPVHVSDTLGLTRATVTGGGVTVKEIDPRTMESRLQSGLFFAGEVMDVHAHTGGYNITVAFSTGYVAGLHAASQVYMK</sequence>
<name>A0A9X1V9W1_9BACL</name>
<comment type="caution">
    <text evidence="6">The sequence shown here is derived from an EMBL/GenBank/DDBJ whole genome shotgun (WGS) entry which is preliminary data.</text>
</comment>
<dbReference type="AlphaFoldDB" id="A0A9X1V9W1"/>
<evidence type="ECO:0000259" key="4">
    <source>
        <dbReference type="Pfam" id="PF03486"/>
    </source>
</evidence>
<dbReference type="InterPro" id="IPR057661">
    <property type="entry name" value="RsdA/BaiN/AoA(So)_Rossmann"/>
</dbReference>
<feature type="domain" description="RsdA/BaiN/AoA(So)-like Rossmann fold-like" evidence="4">
    <location>
        <begin position="1"/>
        <end position="409"/>
    </location>
</feature>